<dbReference type="EMBL" id="LSMT01000208">
    <property type="protein sequence ID" value="PFX23409.1"/>
    <property type="molecule type" value="Genomic_DNA"/>
</dbReference>
<keyword evidence="5" id="KW-0378">Hydrolase</keyword>
<keyword evidence="3" id="KW-0479">Metal-binding</keyword>
<dbReference type="EC" id="3.5.4.5" evidence="2"/>
<dbReference type="GO" id="GO:0005737">
    <property type="term" value="C:cytoplasm"/>
    <property type="evidence" value="ECO:0007669"/>
    <property type="project" value="TreeGrafter"/>
</dbReference>
<sequence length="354" mass="39711">MAFTESPESWSTTVVSLKVVKCLYPGSLVPFVLNSSYSQEFPGVFYLPIEPESENEGEVARVDNLFKNSSVGQSVFIPYVEQRVLAKFENRLPEEITPDDISECREKLLKTWWSSKWSARAQESLPWPCFEGKMKSQVENDFISLMKWIAVVKAPMDKGVAFRKVKLASDSRVVPVDVADDFPEFKTAFHMMVFAKMLARQTDDPKTGVGAVIVKGRVPEIVSLGWNGFPSKALYGEFPRASDDDNALQKKFPYVIHAEQNALLVRNVKDLTDGILFLTKPPCDECAPMIKLSGVNTIVIGEKIKESQGGELSYKLIKEYIGNGIITCYQMETTKTPAKRLASDPETRKRLKSS</sequence>
<dbReference type="AlphaFoldDB" id="A0A2B4S2Z7"/>
<evidence type="ECO:0000256" key="3">
    <source>
        <dbReference type="ARBA" id="ARBA00022723"/>
    </source>
</evidence>
<comment type="catalytic activity">
    <reaction evidence="9">
        <text>2'-deoxycytidine + H2O + H(+) = 2'-deoxyuridine + NH4(+)</text>
        <dbReference type="Rhea" id="RHEA:13433"/>
        <dbReference type="ChEBI" id="CHEBI:15377"/>
        <dbReference type="ChEBI" id="CHEBI:15378"/>
        <dbReference type="ChEBI" id="CHEBI:15698"/>
        <dbReference type="ChEBI" id="CHEBI:16450"/>
        <dbReference type="ChEBI" id="CHEBI:28938"/>
        <dbReference type="EC" id="3.5.4.5"/>
    </reaction>
</comment>
<comment type="catalytic activity">
    <reaction evidence="10">
        <text>cytidine + H2O + H(+) = uridine + NH4(+)</text>
        <dbReference type="Rhea" id="RHEA:16069"/>
        <dbReference type="ChEBI" id="CHEBI:15377"/>
        <dbReference type="ChEBI" id="CHEBI:15378"/>
        <dbReference type="ChEBI" id="CHEBI:16704"/>
        <dbReference type="ChEBI" id="CHEBI:17562"/>
        <dbReference type="ChEBI" id="CHEBI:28938"/>
        <dbReference type="EC" id="3.5.4.5"/>
    </reaction>
</comment>
<keyword evidence="13" id="KW-1185">Reference proteome</keyword>
<dbReference type="PROSITE" id="PS00903">
    <property type="entry name" value="CYT_DCMP_DEAMINASES_1"/>
    <property type="match status" value="1"/>
</dbReference>
<accession>A0A2B4S2Z7</accession>
<evidence type="ECO:0000256" key="6">
    <source>
        <dbReference type="ARBA" id="ARBA00022833"/>
    </source>
</evidence>
<reference evidence="13" key="1">
    <citation type="journal article" date="2017" name="bioRxiv">
        <title>Comparative analysis of the genomes of Stylophora pistillata and Acropora digitifera provides evidence for extensive differences between species of corals.</title>
        <authorList>
            <person name="Voolstra C.R."/>
            <person name="Li Y."/>
            <person name="Liew Y.J."/>
            <person name="Baumgarten S."/>
            <person name="Zoccola D."/>
            <person name="Flot J.-F."/>
            <person name="Tambutte S."/>
            <person name="Allemand D."/>
            <person name="Aranda M."/>
        </authorList>
    </citation>
    <scope>NUCLEOTIDE SEQUENCE [LARGE SCALE GENOMIC DNA]</scope>
</reference>
<dbReference type="Pfam" id="PF00383">
    <property type="entry name" value="dCMP_cyt_deam_1"/>
    <property type="match status" value="1"/>
</dbReference>
<organism evidence="12 13">
    <name type="scientific">Stylophora pistillata</name>
    <name type="common">Smooth cauliflower coral</name>
    <dbReference type="NCBI Taxonomy" id="50429"/>
    <lineage>
        <taxon>Eukaryota</taxon>
        <taxon>Metazoa</taxon>
        <taxon>Cnidaria</taxon>
        <taxon>Anthozoa</taxon>
        <taxon>Hexacorallia</taxon>
        <taxon>Scleractinia</taxon>
        <taxon>Astrocoeniina</taxon>
        <taxon>Pocilloporidae</taxon>
        <taxon>Stylophora</taxon>
    </lineage>
</organism>
<dbReference type="InterPro" id="IPR016192">
    <property type="entry name" value="APOBEC/CMP_deaminase_Zn-bd"/>
</dbReference>
<evidence type="ECO:0000256" key="4">
    <source>
        <dbReference type="ARBA" id="ARBA00022737"/>
    </source>
</evidence>
<feature type="domain" description="CMP/dCMP-type deaminase" evidence="11">
    <location>
        <begin position="186"/>
        <end position="314"/>
    </location>
</feature>
<evidence type="ECO:0000256" key="2">
    <source>
        <dbReference type="ARBA" id="ARBA00012783"/>
    </source>
</evidence>
<dbReference type="SUPFAM" id="SSF53927">
    <property type="entry name" value="Cytidine deaminase-like"/>
    <property type="match status" value="1"/>
</dbReference>
<name>A0A2B4S2Z7_STYPI</name>
<proteinExistence type="inferred from homology"/>
<comment type="similarity">
    <text evidence="1">Belongs to the cytidine and deoxycytidylate deaminase family.</text>
</comment>
<dbReference type="OrthoDB" id="6710946at2759"/>
<dbReference type="PROSITE" id="PS51747">
    <property type="entry name" value="CYT_DCMP_DEAMINASES_2"/>
    <property type="match status" value="1"/>
</dbReference>
<evidence type="ECO:0000256" key="8">
    <source>
        <dbReference type="ARBA" id="ARBA00041919"/>
    </source>
</evidence>
<evidence type="ECO:0000256" key="9">
    <source>
        <dbReference type="ARBA" id="ARBA00049252"/>
    </source>
</evidence>
<dbReference type="GO" id="GO:0008270">
    <property type="term" value="F:zinc ion binding"/>
    <property type="evidence" value="ECO:0007669"/>
    <property type="project" value="InterPro"/>
</dbReference>
<dbReference type="InterPro" id="IPR015517">
    <property type="entry name" value="dCMP_deaminase-rel"/>
</dbReference>
<dbReference type="PANTHER" id="PTHR11086">
    <property type="entry name" value="DEOXYCYTIDYLATE DEAMINASE-RELATED"/>
    <property type="match status" value="1"/>
</dbReference>
<comment type="caution">
    <text evidence="12">The sequence shown here is derived from an EMBL/GenBank/DDBJ whole genome shotgun (WGS) entry which is preliminary data.</text>
</comment>
<evidence type="ECO:0000256" key="5">
    <source>
        <dbReference type="ARBA" id="ARBA00022801"/>
    </source>
</evidence>
<dbReference type="GO" id="GO:0004132">
    <property type="term" value="F:dCMP deaminase activity"/>
    <property type="evidence" value="ECO:0007669"/>
    <property type="project" value="TreeGrafter"/>
</dbReference>
<evidence type="ECO:0000256" key="10">
    <source>
        <dbReference type="ARBA" id="ARBA00049558"/>
    </source>
</evidence>
<evidence type="ECO:0000313" key="12">
    <source>
        <dbReference type="EMBL" id="PFX23409.1"/>
    </source>
</evidence>
<evidence type="ECO:0000259" key="11">
    <source>
        <dbReference type="PROSITE" id="PS51747"/>
    </source>
</evidence>
<dbReference type="Proteomes" id="UP000225706">
    <property type="component" value="Unassembled WGS sequence"/>
</dbReference>
<gene>
    <name evidence="12" type="primary">Cdadc1</name>
    <name evidence="12" type="ORF">AWC38_SpisGene12051</name>
</gene>
<dbReference type="STRING" id="50429.A0A2B4S2Z7"/>
<evidence type="ECO:0000313" key="13">
    <source>
        <dbReference type="Proteomes" id="UP000225706"/>
    </source>
</evidence>
<evidence type="ECO:0000256" key="1">
    <source>
        <dbReference type="ARBA" id="ARBA00006576"/>
    </source>
</evidence>
<dbReference type="InterPro" id="IPR016193">
    <property type="entry name" value="Cytidine_deaminase-like"/>
</dbReference>
<dbReference type="InterPro" id="IPR002125">
    <property type="entry name" value="CMP_dCMP_dom"/>
</dbReference>
<keyword evidence="4" id="KW-0677">Repeat</keyword>
<dbReference type="PANTHER" id="PTHR11086:SF14">
    <property type="entry name" value="CYTIDINE AND DCMP DEAMINASE DOMAIN-CONTAINING PROTEIN 1"/>
    <property type="match status" value="1"/>
</dbReference>
<keyword evidence="6" id="KW-0862">Zinc</keyword>
<dbReference type="Gene3D" id="3.40.140.10">
    <property type="entry name" value="Cytidine Deaminase, domain 2"/>
    <property type="match status" value="1"/>
</dbReference>
<protein>
    <recommendedName>
        <fullName evidence="7">Cytidine and dCMP deaminase domain-containing protein 1</fullName>
        <ecNumber evidence="2">3.5.4.5</ecNumber>
    </recommendedName>
    <alternativeName>
        <fullName evidence="8">Cytidine deaminase</fullName>
    </alternativeName>
</protein>
<evidence type="ECO:0000256" key="7">
    <source>
        <dbReference type="ARBA" id="ARBA00040574"/>
    </source>
</evidence>